<comment type="caution">
    <text evidence="1">The sequence shown here is derived from an EMBL/GenBank/DDBJ whole genome shotgun (WGS) entry which is preliminary data.</text>
</comment>
<name>A0A5B7JX98_PORTR</name>
<evidence type="ECO:0000313" key="1">
    <source>
        <dbReference type="EMBL" id="MPD02632.1"/>
    </source>
</evidence>
<gene>
    <name evidence="1" type="ORF">E2C01_098227</name>
</gene>
<organism evidence="1 2">
    <name type="scientific">Portunus trituberculatus</name>
    <name type="common">Swimming crab</name>
    <name type="synonym">Neptunus trituberculatus</name>
    <dbReference type="NCBI Taxonomy" id="210409"/>
    <lineage>
        <taxon>Eukaryota</taxon>
        <taxon>Metazoa</taxon>
        <taxon>Ecdysozoa</taxon>
        <taxon>Arthropoda</taxon>
        <taxon>Crustacea</taxon>
        <taxon>Multicrustacea</taxon>
        <taxon>Malacostraca</taxon>
        <taxon>Eumalacostraca</taxon>
        <taxon>Eucarida</taxon>
        <taxon>Decapoda</taxon>
        <taxon>Pleocyemata</taxon>
        <taxon>Brachyura</taxon>
        <taxon>Eubrachyura</taxon>
        <taxon>Portunoidea</taxon>
        <taxon>Portunidae</taxon>
        <taxon>Portuninae</taxon>
        <taxon>Portunus</taxon>
    </lineage>
</organism>
<keyword evidence="2" id="KW-1185">Reference proteome</keyword>
<dbReference type="EMBL" id="VSRR010132365">
    <property type="protein sequence ID" value="MPD02632.1"/>
    <property type="molecule type" value="Genomic_DNA"/>
</dbReference>
<evidence type="ECO:0000313" key="2">
    <source>
        <dbReference type="Proteomes" id="UP000324222"/>
    </source>
</evidence>
<accession>A0A5B7JX98</accession>
<reference evidence="1 2" key="1">
    <citation type="submission" date="2019-05" db="EMBL/GenBank/DDBJ databases">
        <title>Another draft genome of Portunus trituberculatus and its Hox gene families provides insights of decapod evolution.</title>
        <authorList>
            <person name="Jeong J.-H."/>
            <person name="Song I."/>
            <person name="Kim S."/>
            <person name="Choi T."/>
            <person name="Kim D."/>
            <person name="Ryu S."/>
            <person name="Kim W."/>
        </authorList>
    </citation>
    <scope>NUCLEOTIDE SEQUENCE [LARGE SCALE GENOMIC DNA]</scope>
    <source>
        <tissue evidence="1">Muscle</tissue>
    </source>
</reference>
<proteinExistence type="predicted"/>
<protein>
    <submittedName>
        <fullName evidence="1">Uncharacterized protein</fullName>
    </submittedName>
</protein>
<sequence>MNRVLQKGGPKAVVAVPNCDYGGLGLCDVGTGEVMDAAALGASQDSCEAVDLIARMTEGPVFLGGFLTAWHWVGGEPSVKAAA</sequence>
<dbReference type="Proteomes" id="UP000324222">
    <property type="component" value="Unassembled WGS sequence"/>
</dbReference>
<dbReference type="AlphaFoldDB" id="A0A5B7JX98"/>